<feature type="domain" description="DUF397" evidence="1">
    <location>
        <begin position="14"/>
        <end position="66"/>
    </location>
</feature>
<evidence type="ECO:0000313" key="2">
    <source>
        <dbReference type="EMBL" id="MFD0683186.1"/>
    </source>
</evidence>
<accession>A0ABW2XFG1</accession>
<evidence type="ECO:0000259" key="1">
    <source>
        <dbReference type="Pfam" id="PF04149"/>
    </source>
</evidence>
<dbReference type="EMBL" id="JBHTGP010000001">
    <property type="protein sequence ID" value="MFD0683186.1"/>
    <property type="molecule type" value="Genomic_DNA"/>
</dbReference>
<dbReference type="Proteomes" id="UP001597063">
    <property type="component" value="Unassembled WGS sequence"/>
</dbReference>
<dbReference type="RefSeq" id="WP_306440652.1">
    <property type="nucleotide sequence ID" value="NZ_CAACUY010000025.1"/>
</dbReference>
<evidence type="ECO:0000313" key="3">
    <source>
        <dbReference type="Proteomes" id="UP001597063"/>
    </source>
</evidence>
<sequence>MRSTVSQLDRPVVTWRKSSHSDGTGGECVEVGVQWGCVVVRDSKNPNGPVIALTPVAARDLMNRVRGTE</sequence>
<organism evidence="2 3">
    <name type="scientific">Actinomadura fibrosa</name>
    <dbReference type="NCBI Taxonomy" id="111802"/>
    <lineage>
        <taxon>Bacteria</taxon>
        <taxon>Bacillati</taxon>
        <taxon>Actinomycetota</taxon>
        <taxon>Actinomycetes</taxon>
        <taxon>Streptosporangiales</taxon>
        <taxon>Thermomonosporaceae</taxon>
        <taxon>Actinomadura</taxon>
    </lineage>
</organism>
<name>A0ABW2XFG1_9ACTN</name>
<protein>
    <submittedName>
        <fullName evidence="2">DUF397 domain-containing protein</fullName>
    </submittedName>
</protein>
<keyword evidence="3" id="KW-1185">Reference proteome</keyword>
<reference evidence="3" key="1">
    <citation type="journal article" date="2019" name="Int. J. Syst. Evol. Microbiol.">
        <title>The Global Catalogue of Microorganisms (GCM) 10K type strain sequencing project: providing services to taxonomists for standard genome sequencing and annotation.</title>
        <authorList>
            <consortium name="The Broad Institute Genomics Platform"/>
            <consortium name="The Broad Institute Genome Sequencing Center for Infectious Disease"/>
            <person name="Wu L."/>
            <person name="Ma J."/>
        </authorList>
    </citation>
    <scope>NUCLEOTIDE SEQUENCE [LARGE SCALE GENOMIC DNA]</scope>
    <source>
        <strain evidence="3">JCM 9371</strain>
    </source>
</reference>
<dbReference type="InterPro" id="IPR007278">
    <property type="entry name" value="DUF397"/>
</dbReference>
<comment type="caution">
    <text evidence="2">The sequence shown here is derived from an EMBL/GenBank/DDBJ whole genome shotgun (WGS) entry which is preliminary data.</text>
</comment>
<dbReference type="Pfam" id="PF04149">
    <property type="entry name" value="DUF397"/>
    <property type="match status" value="1"/>
</dbReference>
<proteinExistence type="predicted"/>
<gene>
    <name evidence="2" type="ORF">ACFQZM_01645</name>
</gene>